<dbReference type="PANTHER" id="PTHR24148">
    <property type="entry name" value="ANKYRIN REPEAT DOMAIN-CONTAINING PROTEIN 39 HOMOLOG-RELATED"/>
    <property type="match status" value="1"/>
</dbReference>
<name>A0A8E2EP91_9PEZI</name>
<dbReference type="EMBL" id="KV750981">
    <property type="protein sequence ID" value="OCL02256.1"/>
    <property type="molecule type" value="Genomic_DNA"/>
</dbReference>
<gene>
    <name evidence="2" type="ORF">AOQ84DRAFT_423864</name>
</gene>
<dbReference type="Proteomes" id="UP000250140">
    <property type="component" value="Unassembled WGS sequence"/>
</dbReference>
<evidence type="ECO:0000259" key="1">
    <source>
        <dbReference type="Pfam" id="PF06985"/>
    </source>
</evidence>
<dbReference type="PANTHER" id="PTHR24148:SF73">
    <property type="entry name" value="HET DOMAIN PROTEIN (AFU_ORTHOLOGUE AFUA_8G01020)"/>
    <property type="match status" value="1"/>
</dbReference>
<sequence length="136" mass="15467">MITENLFFALQRLQDTIDTLILWVDSLCINQSNNDEKSKQVELMGSIYQQAACVIAWLGPAVDESDLAMRALDNIGYQCLSAGSKMGPIGSDERRRKNHDMHLKLLSISTIYNDPKATFPLHPVIALFRRPYWQLI</sequence>
<protein>
    <submittedName>
        <fullName evidence="2">HET-domain-containing protein</fullName>
    </submittedName>
</protein>
<proteinExistence type="predicted"/>
<dbReference type="Pfam" id="PF06985">
    <property type="entry name" value="HET"/>
    <property type="match status" value="1"/>
</dbReference>
<reference evidence="2 3" key="1">
    <citation type="journal article" date="2016" name="Nat. Commun.">
        <title>Ectomycorrhizal ecology is imprinted in the genome of the dominant symbiotic fungus Cenococcum geophilum.</title>
        <authorList>
            <consortium name="DOE Joint Genome Institute"/>
            <person name="Peter M."/>
            <person name="Kohler A."/>
            <person name="Ohm R.A."/>
            <person name="Kuo A."/>
            <person name="Krutzmann J."/>
            <person name="Morin E."/>
            <person name="Arend M."/>
            <person name="Barry K.W."/>
            <person name="Binder M."/>
            <person name="Choi C."/>
            <person name="Clum A."/>
            <person name="Copeland A."/>
            <person name="Grisel N."/>
            <person name="Haridas S."/>
            <person name="Kipfer T."/>
            <person name="LaButti K."/>
            <person name="Lindquist E."/>
            <person name="Lipzen A."/>
            <person name="Maire R."/>
            <person name="Meier B."/>
            <person name="Mihaltcheva S."/>
            <person name="Molinier V."/>
            <person name="Murat C."/>
            <person name="Poggeler S."/>
            <person name="Quandt C.A."/>
            <person name="Sperisen C."/>
            <person name="Tritt A."/>
            <person name="Tisserant E."/>
            <person name="Crous P.W."/>
            <person name="Henrissat B."/>
            <person name="Nehls U."/>
            <person name="Egli S."/>
            <person name="Spatafora J.W."/>
            <person name="Grigoriev I.V."/>
            <person name="Martin F.M."/>
        </authorList>
    </citation>
    <scope>NUCLEOTIDE SEQUENCE [LARGE SCALE GENOMIC DNA]</scope>
    <source>
        <strain evidence="2 3">CBS 207.34</strain>
    </source>
</reference>
<organism evidence="2 3">
    <name type="scientific">Glonium stellatum</name>
    <dbReference type="NCBI Taxonomy" id="574774"/>
    <lineage>
        <taxon>Eukaryota</taxon>
        <taxon>Fungi</taxon>
        <taxon>Dikarya</taxon>
        <taxon>Ascomycota</taxon>
        <taxon>Pezizomycotina</taxon>
        <taxon>Dothideomycetes</taxon>
        <taxon>Pleosporomycetidae</taxon>
        <taxon>Gloniales</taxon>
        <taxon>Gloniaceae</taxon>
        <taxon>Glonium</taxon>
    </lineage>
</organism>
<dbReference type="InterPro" id="IPR052895">
    <property type="entry name" value="HetReg/Transcr_Mod"/>
</dbReference>
<evidence type="ECO:0000313" key="2">
    <source>
        <dbReference type="EMBL" id="OCL02256.1"/>
    </source>
</evidence>
<evidence type="ECO:0000313" key="3">
    <source>
        <dbReference type="Proteomes" id="UP000250140"/>
    </source>
</evidence>
<dbReference type="AlphaFoldDB" id="A0A8E2EP91"/>
<feature type="domain" description="Heterokaryon incompatibility" evidence="1">
    <location>
        <begin position="2"/>
        <end position="80"/>
    </location>
</feature>
<keyword evidence="3" id="KW-1185">Reference proteome</keyword>
<dbReference type="OrthoDB" id="3553147at2759"/>
<dbReference type="InterPro" id="IPR010730">
    <property type="entry name" value="HET"/>
</dbReference>
<accession>A0A8E2EP91</accession>